<evidence type="ECO:0000313" key="3">
    <source>
        <dbReference type="Proteomes" id="UP001174934"/>
    </source>
</evidence>
<feature type="region of interest" description="Disordered" evidence="1">
    <location>
        <begin position="105"/>
        <end position="152"/>
    </location>
</feature>
<dbReference type="EMBL" id="JAULSR010000001">
    <property type="protein sequence ID" value="KAK0635932.1"/>
    <property type="molecule type" value="Genomic_DNA"/>
</dbReference>
<protein>
    <submittedName>
        <fullName evidence="2">Uncharacterized protein</fullName>
    </submittedName>
</protein>
<evidence type="ECO:0000313" key="2">
    <source>
        <dbReference type="EMBL" id="KAK0635932.1"/>
    </source>
</evidence>
<reference evidence="2" key="1">
    <citation type="submission" date="2023-06" db="EMBL/GenBank/DDBJ databases">
        <title>Genome-scale phylogeny and comparative genomics of the fungal order Sordariales.</title>
        <authorList>
            <consortium name="Lawrence Berkeley National Laboratory"/>
            <person name="Hensen N."/>
            <person name="Bonometti L."/>
            <person name="Westerberg I."/>
            <person name="Brannstrom I.O."/>
            <person name="Guillou S."/>
            <person name="Cros-Aarteil S."/>
            <person name="Calhoun S."/>
            <person name="Haridas S."/>
            <person name="Kuo A."/>
            <person name="Mondo S."/>
            <person name="Pangilinan J."/>
            <person name="Riley R."/>
            <person name="LaButti K."/>
            <person name="Andreopoulos B."/>
            <person name="Lipzen A."/>
            <person name="Chen C."/>
            <person name="Yanf M."/>
            <person name="Daum C."/>
            <person name="Ng V."/>
            <person name="Clum A."/>
            <person name="Steindorff A."/>
            <person name="Ohm R."/>
            <person name="Martin F."/>
            <person name="Silar P."/>
            <person name="Natvig D."/>
            <person name="Lalanne C."/>
            <person name="Gautier V."/>
            <person name="Ament-velasquez S.L."/>
            <person name="Kruys A."/>
            <person name="Hutchinson M.I."/>
            <person name="Powell A.J."/>
            <person name="Barry K."/>
            <person name="Miller A.N."/>
            <person name="Grigoriev I.V."/>
            <person name="Debuchy R."/>
            <person name="Gladieux P."/>
            <person name="Thoren M.H."/>
            <person name="Johannesson H."/>
        </authorList>
    </citation>
    <scope>NUCLEOTIDE SEQUENCE</scope>
    <source>
        <strain evidence="2">SMH3391-2</strain>
    </source>
</reference>
<dbReference type="AlphaFoldDB" id="A0AA40CEW8"/>
<feature type="region of interest" description="Disordered" evidence="1">
    <location>
        <begin position="49"/>
        <end position="69"/>
    </location>
</feature>
<name>A0AA40CEW8_9PEZI</name>
<gene>
    <name evidence="2" type="ORF">B0T17DRAFT_64007</name>
</gene>
<keyword evidence="3" id="KW-1185">Reference proteome</keyword>
<organism evidence="2 3">
    <name type="scientific">Bombardia bombarda</name>
    <dbReference type="NCBI Taxonomy" id="252184"/>
    <lineage>
        <taxon>Eukaryota</taxon>
        <taxon>Fungi</taxon>
        <taxon>Dikarya</taxon>
        <taxon>Ascomycota</taxon>
        <taxon>Pezizomycotina</taxon>
        <taxon>Sordariomycetes</taxon>
        <taxon>Sordariomycetidae</taxon>
        <taxon>Sordariales</taxon>
        <taxon>Lasiosphaeriaceae</taxon>
        <taxon>Bombardia</taxon>
    </lineage>
</organism>
<accession>A0AA40CEW8</accession>
<evidence type="ECO:0000256" key="1">
    <source>
        <dbReference type="SAM" id="MobiDB-lite"/>
    </source>
</evidence>
<proteinExistence type="predicted"/>
<sequence length="152" mass="16947">MVPRYDRVPRGVGQYRKSWRTPCIYPQDQAVSGVPISRPSRQLPLGCQIHGSSPLNPAARRPPSKSVPTSTEILHVRTVQSLEVPTYQGYALPLARLPRLHLPAMSVGGRKERNPTKPPSENLRDDDDMIIPGNRNSPNPRAERVLKSLNFA</sequence>
<dbReference type="Proteomes" id="UP001174934">
    <property type="component" value="Unassembled WGS sequence"/>
</dbReference>
<comment type="caution">
    <text evidence="2">The sequence shown here is derived from an EMBL/GenBank/DDBJ whole genome shotgun (WGS) entry which is preliminary data.</text>
</comment>